<protein>
    <submittedName>
        <fullName evidence="2">Uncharacterized protein</fullName>
    </submittedName>
</protein>
<keyword evidence="1" id="KW-1133">Transmembrane helix</keyword>
<dbReference type="EMBL" id="BAABLW010000005">
    <property type="protein sequence ID" value="GAA4915529.1"/>
    <property type="molecule type" value="Genomic_DNA"/>
</dbReference>
<gene>
    <name evidence="2" type="ORF">GCM10025790_08150</name>
</gene>
<accession>A0ABP9FST0</accession>
<organism evidence="2 3">
    <name type="scientific">Nesterenkonia rhizosphaerae</name>
    <dbReference type="NCBI Taxonomy" id="1348272"/>
    <lineage>
        <taxon>Bacteria</taxon>
        <taxon>Bacillati</taxon>
        <taxon>Actinomycetota</taxon>
        <taxon>Actinomycetes</taxon>
        <taxon>Micrococcales</taxon>
        <taxon>Micrococcaceae</taxon>
        <taxon>Nesterenkonia</taxon>
    </lineage>
</organism>
<evidence type="ECO:0000313" key="2">
    <source>
        <dbReference type="EMBL" id="GAA4915529.1"/>
    </source>
</evidence>
<feature type="transmembrane region" description="Helical" evidence="1">
    <location>
        <begin position="12"/>
        <end position="39"/>
    </location>
</feature>
<name>A0ABP9FST0_9MICC</name>
<dbReference type="Proteomes" id="UP001500368">
    <property type="component" value="Unassembled WGS sequence"/>
</dbReference>
<sequence>MNPYTPNSDRQALACCLLIFATLAGFIIALITVALLQLVA</sequence>
<keyword evidence="1" id="KW-0812">Transmembrane</keyword>
<dbReference type="RefSeq" id="WP_345476803.1">
    <property type="nucleotide sequence ID" value="NZ_BAABLW010000005.1"/>
</dbReference>
<evidence type="ECO:0000313" key="3">
    <source>
        <dbReference type="Proteomes" id="UP001500368"/>
    </source>
</evidence>
<evidence type="ECO:0000256" key="1">
    <source>
        <dbReference type="SAM" id="Phobius"/>
    </source>
</evidence>
<proteinExistence type="predicted"/>
<comment type="caution">
    <text evidence="2">The sequence shown here is derived from an EMBL/GenBank/DDBJ whole genome shotgun (WGS) entry which is preliminary data.</text>
</comment>
<keyword evidence="1" id="KW-0472">Membrane</keyword>
<reference evidence="3" key="1">
    <citation type="journal article" date="2019" name="Int. J. Syst. Evol. Microbiol.">
        <title>The Global Catalogue of Microorganisms (GCM) 10K type strain sequencing project: providing services to taxonomists for standard genome sequencing and annotation.</title>
        <authorList>
            <consortium name="The Broad Institute Genomics Platform"/>
            <consortium name="The Broad Institute Genome Sequencing Center for Infectious Disease"/>
            <person name="Wu L."/>
            <person name="Ma J."/>
        </authorList>
    </citation>
    <scope>NUCLEOTIDE SEQUENCE [LARGE SCALE GENOMIC DNA]</scope>
    <source>
        <strain evidence="3">JCM 19129</strain>
    </source>
</reference>
<keyword evidence="3" id="KW-1185">Reference proteome</keyword>